<evidence type="ECO:0000313" key="6">
    <source>
        <dbReference type="EMBL" id="MFC3677275.1"/>
    </source>
</evidence>
<protein>
    <submittedName>
        <fullName evidence="6">MFS transporter</fullName>
    </submittedName>
</protein>
<dbReference type="Pfam" id="PF07690">
    <property type="entry name" value="MFS_1"/>
    <property type="match status" value="1"/>
</dbReference>
<evidence type="ECO:0000256" key="4">
    <source>
        <dbReference type="SAM" id="Phobius"/>
    </source>
</evidence>
<comment type="caution">
    <text evidence="6">The sequence shown here is derived from an EMBL/GenBank/DDBJ whole genome shotgun (WGS) entry which is preliminary data.</text>
</comment>
<dbReference type="Proteomes" id="UP001595711">
    <property type="component" value="Unassembled WGS sequence"/>
</dbReference>
<keyword evidence="1 4" id="KW-0812">Transmembrane</keyword>
<feature type="transmembrane region" description="Helical" evidence="4">
    <location>
        <begin position="58"/>
        <end position="78"/>
    </location>
</feature>
<dbReference type="PANTHER" id="PTHR43129">
    <property type="entry name" value="FOSMIDOMYCIN RESISTANCE PROTEIN"/>
    <property type="match status" value="1"/>
</dbReference>
<feature type="transmembrane region" description="Helical" evidence="4">
    <location>
        <begin position="218"/>
        <end position="245"/>
    </location>
</feature>
<keyword evidence="2 4" id="KW-1133">Transmembrane helix</keyword>
<feature type="transmembrane region" description="Helical" evidence="4">
    <location>
        <begin position="385"/>
        <end position="403"/>
    </location>
</feature>
<evidence type="ECO:0000313" key="7">
    <source>
        <dbReference type="Proteomes" id="UP001595711"/>
    </source>
</evidence>
<feature type="domain" description="Major facilitator superfamily (MFS) profile" evidence="5">
    <location>
        <begin position="1"/>
        <end position="408"/>
    </location>
</feature>
<evidence type="ECO:0000256" key="2">
    <source>
        <dbReference type="ARBA" id="ARBA00022989"/>
    </source>
</evidence>
<feature type="transmembrane region" description="Helical" evidence="4">
    <location>
        <begin position="85"/>
        <end position="104"/>
    </location>
</feature>
<dbReference type="PROSITE" id="PS50850">
    <property type="entry name" value="MFS"/>
    <property type="match status" value="1"/>
</dbReference>
<accession>A0ABV7VJ53</accession>
<proteinExistence type="predicted"/>
<name>A0ABV7VJ53_9PROT</name>
<dbReference type="PANTHER" id="PTHR43129:SF1">
    <property type="entry name" value="FOSMIDOMYCIN RESISTANCE PROTEIN"/>
    <property type="match status" value="1"/>
</dbReference>
<evidence type="ECO:0000259" key="5">
    <source>
        <dbReference type="PROSITE" id="PS50850"/>
    </source>
</evidence>
<feature type="transmembrane region" description="Helical" evidence="4">
    <location>
        <begin position="20"/>
        <end position="38"/>
    </location>
</feature>
<dbReference type="SUPFAM" id="SSF103473">
    <property type="entry name" value="MFS general substrate transporter"/>
    <property type="match status" value="1"/>
</dbReference>
<dbReference type="EMBL" id="JBHRYJ010000004">
    <property type="protein sequence ID" value="MFC3677275.1"/>
    <property type="molecule type" value="Genomic_DNA"/>
</dbReference>
<reference evidence="7" key="1">
    <citation type="journal article" date="2019" name="Int. J. Syst. Evol. Microbiol.">
        <title>The Global Catalogue of Microorganisms (GCM) 10K type strain sequencing project: providing services to taxonomists for standard genome sequencing and annotation.</title>
        <authorList>
            <consortium name="The Broad Institute Genomics Platform"/>
            <consortium name="The Broad Institute Genome Sequencing Center for Infectious Disease"/>
            <person name="Wu L."/>
            <person name="Ma J."/>
        </authorList>
    </citation>
    <scope>NUCLEOTIDE SEQUENCE [LARGE SCALE GENOMIC DNA]</scope>
    <source>
        <strain evidence="7">KCTC 42182</strain>
    </source>
</reference>
<dbReference type="InterPro" id="IPR036259">
    <property type="entry name" value="MFS_trans_sf"/>
</dbReference>
<feature type="transmembrane region" description="Helical" evidence="4">
    <location>
        <begin position="257"/>
        <end position="280"/>
    </location>
</feature>
<gene>
    <name evidence="6" type="ORF">ACFOOQ_17095</name>
</gene>
<dbReference type="Gene3D" id="1.20.1250.20">
    <property type="entry name" value="MFS general substrate transporter like domains"/>
    <property type="match status" value="1"/>
</dbReference>
<feature type="transmembrane region" description="Helical" evidence="4">
    <location>
        <begin position="177"/>
        <end position="197"/>
    </location>
</feature>
<evidence type="ECO:0000256" key="1">
    <source>
        <dbReference type="ARBA" id="ARBA00022692"/>
    </source>
</evidence>
<evidence type="ECO:0000256" key="3">
    <source>
        <dbReference type="ARBA" id="ARBA00023136"/>
    </source>
</evidence>
<keyword evidence="7" id="KW-1185">Reference proteome</keyword>
<dbReference type="RefSeq" id="WP_379728814.1">
    <property type="nucleotide sequence ID" value="NZ_JBHRYJ010000004.1"/>
</dbReference>
<feature type="transmembrane region" description="Helical" evidence="4">
    <location>
        <begin position="292"/>
        <end position="313"/>
    </location>
</feature>
<keyword evidence="3 4" id="KW-0472">Membrane</keyword>
<feature type="transmembrane region" description="Helical" evidence="4">
    <location>
        <begin position="354"/>
        <end position="373"/>
    </location>
</feature>
<organism evidence="6 7">
    <name type="scientific">Ferrovibrio xuzhouensis</name>
    <dbReference type="NCBI Taxonomy" id="1576914"/>
    <lineage>
        <taxon>Bacteria</taxon>
        <taxon>Pseudomonadati</taxon>
        <taxon>Pseudomonadota</taxon>
        <taxon>Alphaproteobacteria</taxon>
        <taxon>Rhodospirillales</taxon>
        <taxon>Rhodospirillaceae</taxon>
        <taxon>Ferrovibrio</taxon>
    </lineage>
</organism>
<feature type="transmembrane region" description="Helical" evidence="4">
    <location>
        <begin position="319"/>
        <end position="342"/>
    </location>
</feature>
<dbReference type="InterPro" id="IPR011701">
    <property type="entry name" value="MFS"/>
</dbReference>
<sequence length="415" mass="42746">MSEFAIPAGQPALPSRDLKVMALVGAAHGCSHFFQLVLPSLFPWLKDVFQVSYTELGLITTCFYVISGTLQTPAGFLVDRIGARNVLMGGLGIFCVAILLLSLVPAYWMLFPVMLLAGLGNCVFHPADYSILGASIDSKRLGVAYGSHTFAGNLGWALAPALMGGVAAFAGWHAAPLVAGIIGLVILATLVLNRDLLRDDAGAGQRKAAGKTGGPAPLPLAAILTLPVVMCFVYFMFTSIVAIGLQNFLPATLQTLFGTPLAIGATALTGFLLASAVGIMSGGWVADRGIPVEVIVVGGLLSSGALMLVAALVHLPDSLLIACIAGAGFLFGFTTPSRDLIVRGATPKGASGRVFGFVYSGLDAGSALVPLIMGQLLDHGHADKVLLFVAAILACGSVTAFTVRRKSQPTAAAAE</sequence>
<dbReference type="InterPro" id="IPR020846">
    <property type="entry name" value="MFS_dom"/>
</dbReference>